<proteinExistence type="predicted"/>
<evidence type="ECO:0000259" key="1">
    <source>
        <dbReference type="Pfam" id="PF14742"/>
    </source>
</evidence>
<name>A0A438M7A7_9ACTN</name>
<feature type="domain" description="Putative glycogen debranching enzyme N-terminal" evidence="1">
    <location>
        <begin position="19"/>
        <end position="201"/>
    </location>
</feature>
<protein>
    <submittedName>
        <fullName evidence="3">Glycogen debranching enzyme</fullName>
    </submittedName>
</protein>
<comment type="caution">
    <text evidence="3">The sequence shown here is derived from an EMBL/GenBank/DDBJ whole genome shotgun (WGS) entry which is preliminary data.</text>
</comment>
<dbReference type="SUPFAM" id="SSF48208">
    <property type="entry name" value="Six-hairpin glycosidases"/>
    <property type="match status" value="1"/>
</dbReference>
<keyword evidence="4" id="KW-1185">Reference proteome</keyword>
<dbReference type="RefSeq" id="WP_127933820.1">
    <property type="nucleotide sequence ID" value="NZ_SAUN01000001.1"/>
</dbReference>
<dbReference type="Gene3D" id="1.50.10.10">
    <property type="match status" value="1"/>
</dbReference>
<organism evidence="3 4">
    <name type="scientific">Nonomuraea polychroma</name>
    <dbReference type="NCBI Taxonomy" id="46176"/>
    <lineage>
        <taxon>Bacteria</taxon>
        <taxon>Bacillati</taxon>
        <taxon>Actinomycetota</taxon>
        <taxon>Actinomycetes</taxon>
        <taxon>Streptosporangiales</taxon>
        <taxon>Streptosporangiaceae</taxon>
        <taxon>Nonomuraea</taxon>
    </lineage>
</organism>
<dbReference type="EMBL" id="SAUN01000001">
    <property type="protein sequence ID" value="RVX41592.1"/>
    <property type="molecule type" value="Genomic_DNA"/>
</dbReference>
<dbReference type="Pfam" id="PF14742">
    <property type="entry name" value="GDE_N_bis"/>
    <property type="match status" value="1"/>
</dbReference>
<feature type="domain" description="Mannosylglycerate hydrolase MGH1-like glycoside hydrolase" evidence="2">
    <location>
        <begin position="440"/>
        <end position="587"/>
    </location>
</feature>
<dbReference type="GO" id="GO:0005975">
    <property type="term" value="P:carbohydrate metabolic process"/>
    <property type="evidence" value="ECO:0007669"/>
    <property type="project" value="InterPro"/>
</dbReference>
<dbReference type="Proteomes" id="UP000284824">
    <property type="component" value="Unassembled WGS sequence"/>
</dbReference>
<dbReference type="Pfam" id="PF22422">
    <property type="entry name" value="MGH1-like_GH"/>
    <property type="match status" value="1"/>
</dbReference>
<dbReference type="AlphaFoldDB" id="A0A438M7A7"/>
<dbReference type="OrthoDB" id="9759959at2"/>
<gene>
    <name evidence="3" type="ORF">EDD27_4146</name>
</gene>
<evidence type="ECO:0000313" key="3">
    <source>
        <dbReference type="EMBL" id="RVX41592.1"/>
    </source>
</evidence>
<evidence type="ECO:0000259" key="2">
    <source>
        <dbReference type="Pfam" id="PF22422"/>
    </source>
</evidence>
<reference evidence="3 4" key="1">
    <citation type="submission" date="2019-01" db="EMBL/GenBank/DDBJ databases">
        <title>Sequencing the genomes of 1000 actinobacteria strains.</title>
        <authorList>
            <person name="Klenk H.-P."/>
        </authorList>
    </citation>
    <scope>NUCLEOTIDE SEQUENCE [LARGE SCALE GENOMIC DNA]</scope>
    <source>
        <strain evidence="3 4">DSM 43925</strain>
    </source>
</reference>
<dbReference type="InterPro" id="IPR032856">
    <property type="entry name" value="GDE_N_bis"/>
</dbReference>
<sequence>MSAWTFEGQPGALGETVTLVEGGSFCLSQRGGDIVPGAAQGVYHADTRLLSQWMLRVDDHPVEPLQTISVAPYHATFVGKARPRPGAVESTLLVVRDRYVGGGLREDLVLRNMSEEPAGCVVTVHVGSDVADLFEVKAERVRPVTDVEMNPSESGLEVFSAGRARGARIVAESPGTPVVATPGLLTFHLVVPPRQEWRTKLVVNPIVEGVETSAWFPADHSIEHAEPARRLAAWTRNSPVLTSTNADLVQVMIRSREDLGSLRLFDRRHPEEPPAIAAGAPWFMTLFGRDSLLTSWMALPLDQSLALGTLRRLARLQGTEVDPLSEEEPGKILHELRYGVQKGASPYGGQAYYGSVDATPLFVMLLGELRRWGLHTEAVEELLPHADAALTWIEEYGGPDGLLWYCRKTDRGLINQGWKDSFDGITFSDGTIARPPIALAEAQGYVYAAYLARAHFAHEQGDDATERRCVERAMDIRRAFNERFWLPGPGYYALGLDGRGRPIDGLGSNMGHCLWSGIVDEDKAASVAAHLLSDEMFTGYGVRTLATSMGAYNPMSYHNGSVWPHDNAIIAAGLMRYGFIEESQRIAMGLLAVGQAFGGRLPELFCGFDRAEFIEPIPYPTSCSPQAWAAAAPIHILRTLLRLDPWVPYGKIWIVPALPDGFGELQIADLPVAGARITVGVGRDGSTAVVSGLPEGLELHTEPRSPISGACRSGVADRTYGLATP</sequence>
<dbReference type="InterPro" id="IPR012341">
    <property type="entry name" value="6hp_glycosidase-like_sf"/>
</dbReference>
<dbReference type="InterPro" id="IPR054491">
    <property type="entry name" value="MGH1-like_GH"/>
</dbReference>
<accession>A0A438M7A7</accession>
<dbReference type="InterPro" id="IPR008928">
    <property type="entry name" value="6-hairpin_glycosidase_sf"/>
</dbReference>
<evidence type="ECO:0000313" key="4">
    <source>
        <dbReference type="Proteomes" id="UP000284824"/>
    </source>
</evidence>